<dbReference type="EMBL" id="CM001220">
    <property type="protein sequence ID" value="AES88610.1"/>
    <property type="molecule type" value="Genomic_DNA"/>
</dbReference>
<evidence type="ECO:0000313" key="3">
    <source>
        <dbReference type="EnsemblPlants" id="AES88610"/>
    </source>
</evidence>
<evidence type="ECO:0000256" key="1">
    <source>
        <dbReference type="SAM" id="MobiDB-lite"/>
    </source>
</evidence>
<sequence length="75" mass="8547">MDASFNAFNSSNYYIILAPPKFSFSVRFFSAESSSGDDNNEDDSDDVHDKNSNQLHLRDDHFVKDVNTILDIINE</sequence>
<reference evidence="2 4" key="1">
    <citation type="journal article" date="2011" name="Nature">
        <title>The Medicago genome provides insight into the evolution of rhizobial symbioses.</title>
        <authorList>
            <person name="Young N.D."/>
            <person name="Debelle F."/>
            <person name="Oldroyd G.E."/>
            <person name="Geurts R."/>
            <person name="Cannon S.B."/>
            <person name="Udvardi M.K."/>
            <person name="Benedito V.A."/>
            <person name="Mayer K.F."/>
            <person name="Gouzy J."/>
            <person name="Schoof H."/>
            <person name="Van de Peer Y."/>
            <person name="Proost S."/>
            <person name="Cook D.R."/>
            <person name="Meyers B.C."/>
            <person name="Spannagl M."/>
            <person name="Cheung F."/>
            <person name="De Mita S."/>
            <person name="Krishnakumar V."/>
            <person name="Gundlach H."/>
            <person name="Zhou S."/>
            <person name="Mudge J."/>
            <person name="Bharti A.K."/>
            <person name="Murray J.D."/>
            <person name="Naoumkina M.A."/>
            <person name="Rosen B."/>
            <person name="Silverstein K.A."/>
            <person name="Tang H."/>
            <person name="Rombauts S."/>
            <person name="Zhao P.X."/>
            <person name="Zhou P."/>
            <person name="Barbe V."/>
            <person name="Bardou P."/>
            <person name="Bechner M."/>
            <person name="Bellec A."/>
            <person name="Berger A."/>
            <person name="Berges H."/>
            <person name="Bidwell S."/>
            <person name="Bisseling T."/>
            <person name="Choisne N."/>
            <person name="Couloux A."/>
            <person name="Denny R."/>
            <person name="Deshpande S."/>
            <person name="Dai X."/>
            <person name="Doyle J.J."/>
            <person name="Dudez A.M."/>
            <person name="Farmer A.D."/>
            <person name="Fouteau S."/>
            <person name="Franken C."/>
            <person name="Gibelin C."/>
            <person name="Gish J."/>
            <person name="Goldstein S."/>
            <person name="Gonzalez A.J."/>
            <person name="Green P.J."/>
            <person name="Hallab A."/>
            <person name="Hartog M."/>
            <person name="Hua A."/>
            <person name="Humphray S.J."/>
            <person name="Jeong D.H."/>
            <person name="Jing Y."/>
            <person name="Jocker A."/>
            <person name="Kenton S.M."/>
            <person name="Kim D.J."/>
            <person name="Klee K."/>
            <person name="Lai H."/>
            <person name="Lang C."/>
            <person name="Lin S."/>
            <person name="Macmil S.L."/>
            <person name="Magdelenat G."/>
            <person name="Matthews L."/>
            <person name="McCorrison J."/>
            <person name="Monaghan E.L."/>
            <person name="Mun J.H."/>
            <person name="Najar F.Z."/>
            <person name="Nicholson C."/>
            <person name="Noirot C."/>
            <person name="O'Bleness M."/>
            <person name="Paule C.R."/>
            <person name="Poulain J."/>
            <person name="Prion F."/>
            <person name="Qin B."/>
            <person name="Qu C."/>
            <person name="Retzel E.F."/>
            <person name="Riddle C."/>
            <person name="Sallet E."/>
            <person name="Samain S."/>
            <person name="Samson N."/>
            <person name="Sanders I."/>
            <person name="Saurat O."/>
            <person name="Scarpelli C."/>
            <person name="Schiex T."/>
            <person name="Segurens B."/>
            <person name="Severin A.J."/>
            <person name="Sherrier D.J."/>
            <person name="Shi R."/>
            <person name="Sims S."/>
            <person name="Singer S.R."/>
            <person name="Sinharoy S."/>
            <person name="Sterck L."/>
            <person name="Viollet A."/>
            <person name="Wang B.B."/>
            <person name="Wang K."/>
            <person name="Wang M."/>
            <person name="Wang X."/>
            <person name="Warfsmann J."/>
            <person name="Weissenbach J."/>
            <person name="White D.D."/>
            <person name="White J.D."/>
            <person name="Wiley G.B."/>
            <person name="Wincker P."/>
            <person name="Xing Y."/>
            <person name="Yang L."/>
            <person name="Yao Z."/>
            <person name="Ying F."/>
            <person name="Zhai J."/>
            <person name="Zhou L."/>
            <person name="Zuber A."/>
            <person name="Denarie J."/>
            <person name="Dixon R.A."/>
            <person name="May G.D."/>
            <person name="Schwartz D.C."/>
            <person name="Rogers J."/>
            <person name="Quetier F."/>
            <person name="Town C.D."/>
            <person name="Roe B.A."/>
        </authorList>
    </citation>
    <scope>NUCLEOTIDE SEQUENCE [LARGE SCALE GENOMIC DNA]</scope>
    <source>
        <strain evidence="2">A17</strain>
        <strain evidence="3 4">cv. Jemalong A17</strain>
    </source>
</reference>
<dbReference type="Proteomes" id="UP000002051">
    <property type="component" value="Chromosome 4"/>
</dbReference>
<name>G7JPF5_MEDTR</name>
<protein>
    <submittedName>
        <fullName evidence="2 3">Uncharacterized protein</fullName>
    </submittedName>
</protein>
<gene>
    <name evidence="2" type="ordered locus">MTR_4g059800</name>
</gene>
<accession>G7JPF5</accession>
<dbReference type="EnsemblPlants" id="AES88610">
    <property type="protein sequence ID" value="AES88610"/>
    <property type="gene ID" value="MTR_4g059800"/>
</dbReference>
<feature type="region of interest" description="Disordered" evidence="1">
    <location>
        <begin position="31"/>
        <end position="53"/>
    </location>
</feature>
<keyword evidence="4" id="KW-1185">Reference proteome</keyword>
<organism evidence="2 4">
    <name type="scientific">Medicago truncatula</name>
    <name type="common">Barrel medic</name>
    <name type="synonym">Medicago tribuloides</name>
    <dbReference type="NCBI Taxonomy" id="3880"/>
    <lineage>
        <taxon>Eukaryota</taxon>
        <taxon>Viridiplantae</taxon>
        <taxon>Streptophyta</taxon>
        <taxon>Embryophyta</taxon>
        <taxon>Tracheophyta</taxon>
        <taxon>Spermatophyta</taxon>
        <taxon>Magnoliopsida</taxon>
        <taxon>eudicotyledons</taxon>
        <taxon>Gunneridae</taxon>
        <taxon>Pentapetalae</taxon>
        <taxon>rosids</taxon>
        <taxon>fabids</taxon>
        <taxon>Fabales</taxon>
        <taxon>Fabaceae</taxon>
        <taxon>Papilionoideae</taxon>
        <taxon>50 kb inversion clade</taxon>
        <taxon>NPAAA clade</taxon>
        <taxon>Hologalegina</taxon>
        <taxon>IRL clade</taxon>
        <taxon>Trifolieae</taxon>
        <taxon>Medicago</taxon>
    </lineage>
</organism>
<evidence type="ECO:0000313" key="2">
    <source>
        <dbReference type="EMBL" id="AES88610.1"/>
    </source>
</evidence>
<dbReference type="HOGENOM" id="CLU_2674813_0_0_1"/>
<dbReference type="PaxDb" id="3880-AES88610"/>
<proteinExistence type="predicted"/>
<reference evidence="3" key="3">
    <citation type="submission" date="2015-04" db="UniProtKB">
        <authorList>
            <consortium name="EnsemblPlants"/>
        </authorList>
    </citation>
    <scope>IDENTIFICATION</scope>
    <source>
        <strain evidence="3">cv. Jemalong A17</strain>
    </source>
</reference>
<reference evidence="2 4" key="2">
    <citation type="journal article" date="2014" name="BMC Genomics">
        <title>An improved genome release (version Mt4.0) for the model legume Medicago truncatula.</title>
        <authorList>
            <person name="Tang H."/>
            <person name="Krishnakumar V."/>
            <person name="Bidwell S."/>
            <person name="Rosen B."/>
            <person name="Chan A."/>
            <person name="Zhou S."/>
            <person name="Gentzbittel L."/>
            <person name="Childs K.L."/>
            <person name="Yandell M."/>
            <person name="Gundlach H."/>
            <person name="Mayer K.F."/>
            <person name="Schwartz D.C."/>
            <person name="Town C.D."/>
        </authorList>
    </citation>
    <scope>GENOME REANNOTATION</scope>
    <source>
        <strain evidence="3 4">cv. Jemalong A17</strain>
    </source>
</reference>
<dbReference type="AlphaFoldDB" id="G7JPF5"/>
<evidence type="ECO:0000313" key="4">
    <source>
        <dbReference type="Proteomes" id="UP000002051"/>
    </source>
</evidence>